<proteinExistence type="predicted"/>
<name>A0ABD1N312_9FABA</name>
<organism evidence="2 3">
    <name type="scientific">Flemingia macrophylla</name>
    <dbReference type="NCBI Taxonomy" id="520843"/>
    <lineage>
        <taxon>Eukaryota</taxon>
        <taxon>Viridiplantae</taxon>
        <taxon>Streptophyta</taxon>
        <taxon>Embryophyta</taxon>
        <taxon>Tracheophyta</taxon>
        <taxon>Spermatophyta</taxon>
        <taxon>Magnoliopsida</taxon>
        <taxon>eudicotyledons</taxon>
        <taxon>Gunneridae</taxon>
        <taxon>Pentapetalae</taxon>
        <taxon>rosids</taxon>
        <taxon>fabids</taxon>
        <taxon>Fabales</taxon>
        <taxon>Fabaceae</taxon>
        <taxon>Papilionoideae</taxon>
        <taxon>50 kb inversion clade</taxon>
        <taxon>NPAAA clade</taxon>
        <taxon>indigoferoid/millettioid clade</taxon>
        <taxon>Phaseoleae</taxon>
        <taxon>Flemingia</taxon>
    </lineage>
</organism>
<dbReference type="AlphaFoldDB" id="A0ABD1N312"/>
<keyword evidence="3" id="KW-1185">Reference proteome</keyword>
<evidence type="ECO:0000256" key="1">
    <source>
        <dbReference type="SAM" id="MobiDB-lite"/>
    </source>
</evidence>
<sequence length="49" mass="5293">MPFAVGQDASGQCSPLVPQFRLLFSATPTEKQRKTVIKATPLSSADDRT</sequence>
<reference evidence="2 3" key="1">
    <citation type="submission" date="2024-08" db="EMBL/GenBank/DDBJ databases">
        <title>Insights into the chromosomal genome structure of Flemingia macrophylla.</title>
        <authorList>
            <person name="Ding Y."/>
            <person name="Zhao Y."/>
            <person name="Bi W."/>
            <person name="Wu M."/>
            <person name="Zhao G."/>
            <person name="Gong Y."/>
            <person name="Li W."/>
            <person name="Zhang P."/>
        </authorList>
    </citation>
    <scope>NUCLEOTIDE SEQUENCE [LARGE SCALE GENOMIC DNA]</scope>
    <source>
        <strain evidence="2">DYQJB</strain>
        <tissue evidence="2">Leaf</tissue>
    </source>
</reference>
<protein>
    <submittedName>
        <fullName evidence="2">Uncharacterized protein</fullName>
    </submittedName>
</protein>
<feature type="region of interest" description="Disordered" evidence="1">
    <location>
        <begin position="29"/>
        <end position="49"/>
    </location>
</feature>
<accession>A0ABD1N312</accession>
<dbReference type="Proteomes" id="UP001603857">
    <property type="component" value="Unassembled WGS sequence"/>
</dbReference>
<evidence type="ECO:0000313" key="2">
    <source>
        <dbReference type="EMBL" id="KAL2342033.1"/>
    </source>
</evidence>
<gene>
    <name evidence="2" type="ORF">Fmac_009973</name>
</gene>
<dbReference type="EMBL" id="JBGMDY010000003">
    <property type="protein sequence ID" value="KAL2342033.1"/>
    <property type="molecule type" value="Genomic_DNA"/>
</dbReference>
<comment type="caution">
    <text evidence="2">The sequence shown here is derived from an EMBL/GenBank/DDBJ whole genome shotgun (WGS) entry which is preliminary data.</text>
</comment>
<evidence type="ECO:0000313" key="3">
    <source>
        <dbReference type="Proteomes" id="UP001603857"/>
    </source>
</evidence>